<evidence type="ECO:0000256" key="5">
    <source>
        <dbReference type="RuleBase" id="RU003495"/>
    </source>
</evidence>
<dbReference type="Pfam" id="PF03330">
    <property type="entry name" value="DPBB_1"/>
    <property type="match status" value="1"/>
</dbReference>
<comment type="subcellular location">
    <subcellularLocation>
        <location evidence="4">Cell membrane</location>
        <topology evidence="4">Lipid-anchor</topology>
    </subcellularLocation>
</comment>
<comment type="similarity">
    <text evidence="4 5">Belongs to the RlpA family.</text>
</comment>
<dbReference type="NCBIfam" id="TIGR00413">
    <property type="entry name" value="rlpA"/>
    <property type="match status" value="1"/>
</dbReference>
<dbReference type="GO" id="GO:0008932">
    <property type="term" value="F:lytic endotransglycosylase activity"/>
    <property type="evidence" value="ECO:0007669"/>
    <property type="project" value="UniProtKB-UniRule"/>
</dbReference>
<dbReference type="Pfam" id="PF05036">
    <property type="entry name" value="SPOR"/>
    <property type="match status" value="1"/>
</dbReference>
<dbReference type="GO" id="GO:0042834">
    <property type="term" value="F:peptidoglycan binding"/>
    <property type="evidence" value="ECO:0007669"/>
    <property type="project" value="InterPro"/>
</dbReference>
<dbReference type="PANTHER" id="PTHR34183">
    <property type="entry name" value="ENDOLYTIC PEPTIDOGLYCAN TRANSGLYCOSYLASE RLPA"/>
    <property type="match status" value="1"/>
</dbReference>
<evidence type="ECO:0000256" key="1">
    <source>
        <dbReference type="ARBA" id="ARBA00022729"/>
    </source>
</evidence>
<organism evidence="8 9">
    <name type="scientific">Mangrovimicrobium sediminis</name>
    <dbReference type="NCBI Taxonomy" id="2562682"/>
    <lineage>
        <taxon>Bacteria</taxon>
        <taxon>Pseudomonadati</taxon>
        <taxon>Pseudomonadota</taxon>
        <taxon>Gammaproteobacteria</taxon>
        <taxon>Cellvibrionales</taxon>
        <taxon>Halieaceae</taxon>
        <taxon>Mangrovimicrobium</taxon>
    </lineage>
</organism>
<keyword evidence="2 4" id="KW-0456">Lyase</keyword>
<protein>
    <recommendedName>
        <fullName evidence="4">Endolytic peptidoglycan transglycosylase RlpA</fullName>
        <ecNumber evidence="4">4.2.2.-</ecNumber>
    </recommendedName>
</protein>
<dbReference type="InterPro" id="IPR034718">
    <property type="entry name" value="RlpA"/>
</dbReference>
<evidence type="ECO:0000313" key="9">
    <source>
        <dbReference type="Proteomes" id="UP000298050"/>
    </source>
</evidence>
<dbReference type="Proteomes" id="UP000298050">
    <property type="component" value="Unassembled WGS sequence"/>
</dbReference>
<dbReference type="SUPFAM" id="SSF110997">
    <property type="entry name" value="Sporulation related repeat"/>
    <property type="match status" value="1"/>
</dbReference>
<dbReference type="GO" id="GO:0071555">
    <property type="term" value="P:cell wall organization"/>
    <property type="evidence" value="ECO:0007669"/>
    <property type="project" value="UniProtKB-KW"/>
</dbReference>
<keyword evidence="4" id="KW-0472">Membrane</keyword>
<dbReference type="InterPro" id="IPR036908">
    <property type="entry name" value="RlpA-like_sf"/>
</dbReference>
<comment type="function">
    <text evidence="4">Lytic transglycosylase with a strong preference for naked glycan strands that lack stem peptides.</text>
</comment>
<gene>
    <name evidence="4" type="primary">rlpA</name>
    <name evidence="8" type="ORF">E4634_08950</name>
</gene>
<feature type="domain" description="SPOR" evidence="7">
    <location>
        <begin position="197"/>
        <end position="276"/>
    </location>
</feature>
<evidence type="ECO:0000256" key="2">
    <source>
        <dbReference type="ARBA" id="ARBA00023239"/>
    </source>
</evidence>
<keyword evidence="3 4" id="KW-0961">Cell wall biogenesis/degradation</keyword>
<sequence>MLRLSATLATGLLAGLLLSACASHKPAPGSAGDAYQARRYSHASDAAPLRVLTPEEVADAVPRADPILAAGNHSPYTVSGKTYRILDNHAGYRERGIASWYGAKFDGHETSNGEIFDVYAPSAAHRTLPIPVYARVTNLDNGRSVIVRVNDRGPFHSERLIDLSYAAAVKLGFDQRGTAPVEVEVVSIAGVDDRRDAPGGHYRYLQLGAFGSADSAQRLRSQVQAFVQVPVEISEVDVNGDILYRVRLGPVADGEQLALLQQQLRDGGYPAGQPLP</sequence>
<dbReference type="PROSITE" id="PS51257">
    <property type="entry name" value="PROKAR_LIPOPROTEIN"/>
    <property type="match status" value="1"/>
</dbReference>
<dbReference type="OrthoDB" id="9779128at2"/>
<accession>A0A4Z0M4S9</accession>
<dbReference type="Gene3D" id="3.30.70.1070">
    <property type="entry name" value="Sporulation related repeat"/>
    <property type="match status" value="1"/>
</dbReference>
<evidence type="ECO:0000256" key="3">
    <source>
        <dbReference type="ARBA" id="ARBA00023316"/>
    </source>
</evidence>
<reference evidence="8 9" key="1">
    <citation type="submission" date="2019-04" db="EMBL/GenBank/DDBJ databases">
        <title>Taxonomy of novel Haliea sp. from mangrove soil of West Coast of India.</title>
        <authorList>
            <person name="Verma A."/>
            <person name="Kumar P."/>
            <person name="Krishnamurthi S."/>
        </authorList>
    </citation>
    <scope>NUCLEOTIDE SEQUENCE [LARGE SCALE GENOMIC DNA]</scope>
    <source>
        <strain evidence="8 9">SAOS-164</strain>
    </source>
</reference>
<evidence type="ECO:0000256" key="6">
    <source>
        <dbReference type="SAM" id="SignalP"/>
    </source>
</evidence>
<dbReference type="PROSITE" id="PS51724">
    <property type="entry name" value="SPOR"/>
    <property type="match status" value="1"/>
</dbReference>
<dbReference type="GO" id="GO:0000270">
    <property type="term" value="P:peptidoglycan metabolic process"/>
    <property type="evidence" value="ECO:0007669"/>
    <property type="project" value="UniProtKB-UniRule"/>
</dbReference>
<dbReference type="GO" id="GO:0005886">
    <property type="term" value="C:plasma membrane"/>
    <property type="evidence" value="ECO:0007669"/>
    <property type="project" value="UniProtKB-SubCell"/>
</dbReference>
<feature type="chain" id="PRO_5021519061" description="Endolytic peptidoglycan transglycosylase RlpA" evidence="6">
    <location>
        <begin position="23"/>
        <end position="276"/>
    </location>
</feature>
<keyword evidence="4" id="KW-0449">Lipoprotein</keyword>
<keyword evidence="4" id="KW-0564">Palmitate</keyword>
<keyword evidence="4" id="KW-1003">Cell membrane</keyword>
<dbReference type="EC" id="4.2.2.-" evidence="4"/>
<evidence type="ECO:0000259" key="7">
    <source>
        <dbReference type="PROSITE" id="PS51724"/>
    </source>
</evidence>
<dbReference type="InterPro" id="IPR009009">
    <property type="entry name" value="RlpA-like_DPBB"/>
</dbReference>
<dbReference type="SUPFAM" id="SSF50685">
    <property type="entry name" value="Barwin-like endoglucanases"/>
    <property type="match status" value="1"/>
</dbReference>
<dbReference type="CDD" id="cd22268">
    <property type="entry name" value="DPBB_RlpA-like"/>
    <property type="match status" value="1"/>
</dbReference>
<dbReference type="InterPro" id="IPR007730">
    <property type="entry name" value="SPOR-like_dom"/>
</dbReference>
<dbReference type="AlphaFoldDB" id="A0A4Z0M4S9"/>
<proteinExistence type="inferred from homology"/>
<comment type="caution">
    <text evidence="8">The sequence shown here is derived from an EMBL/GenBank/DDBJ whole genome shotgun (WGS) entry which is preliminary data.</text>
</comment>
<dbReference type="EMBL" id="SRLE01000006">
    <property type="protein sequence ID" value="TGD74378.1"/>
    <property type="molecule type" value="Genomic_DNA"/>
</dbReference>
<name>A0A4Z0M4S9_9GAMM</name>
<dbReference type="InterPro" id="IPR012997">
    <property type="entry name" value="RplA"/>
</dbReference>
<keyword evidence="1 6" id="KW-0732">Signal</keyword>
<keyword evidence="9" id="KW-1185">Reference proteome</keyword>
<dbReference type="InterPro" id="IPR036680">
    <property type="entry name" value="SPOR-like_sf"/>
</dbReference>
<evidence type="ECO:0000313" key="8">
    <source>
        <dbReference type="EMBL" id="TGD74378.1"/>
    </source>
</evidence>
<feature type="signal peptide" evidence="6">
    <location>
        <begin position="1"/>
        <end position="22"/>
    </location>
</feature>
<dbReference type="GO" id="GO:0009279">
    <property type="term" value="C:cell outer membrane"/>
    <property type="evidence" value="ECO:0007669"/>
    <property type="project" value="TreeGrafter"/>
</dbReference>
<dbReference type="PANTHER" id="PTHR34183:SF1">
    <property type="entry name" value="ENDOLYTIC PEPTIDOGLYCAN TRANSGLYCOSYLASE RLPA"/>
    <property type="match status" value="1"/>
</dbReference>
<evidence type="ECO:0000256" key="4">
    <source>
        <dbReference type="HAMAP-Rule" id="MF_02071"/>
    </source>
</evidence>
<dbReference type="HAMAP" id="MF_02071">
    <property type="entry name" value="RlpA"/>
    <property type="match status" value="1"/>
</dbReference>
<dbReference type="Gene3D" id="2.40.40.10">
    <property type="entry name" value="RlpA-like domain"/>
    <property type="match status" value="1"/>
</dbReference>